<dbReference type="Pfam" id="PF00005">
    <property type="entry name" value="ABC_tran"/>
    <property type="match status" value="1"/>
</dbReference>
<dbReference type="InterPro" id="IPR003593">
    <property type="entry name" value="AAA+_ATPase"/>
</dbReference>
<keyword evidence="4" id="KW-0547">Nucleotide-binding</keyword>
<dbReference type="PROSITE" id="PS50893">
    <property type="entry name" value="ABC_TRANSPORTER_2"/>
    <property type="match status" value="1"/>
</dbReference>
<dbReference type="InterPro" id="IPR017871">
    <property type="entry name" value="ABC_transporter-like_CS"/>
</dbReference>
<keyword evidence="3" id="KW-0812">Transmembrane</keyword>
<evidence type="ECO:0000313" key="8">
    <source>
        <dbReference type="EMBL" id="EKC17175.1"/>
    </source>
</evidence>
<dbReference type="GO" id="GO:0005315">
    <property type="term" value="F:phosphate transmembrane transporter activity"/>
    <property type="evidence" value="ECO:0007669"/>
    <property type="project" value="InterPro"/>
</dbReference>
<dbReference type="GO" id="GO:0005524">
    <property type="term" value="F:ATP binding"/>
    <property type="evidence" value="ECO:0007669"/>
    <property type="project" value="UniProtKB-KW"/>
</dbReference>
<dbReference type="Gene3D" id="1.10.3720.10">
    <property type="entry name" value="MetI-like"/>
    <property type="match status" value="1"/>
</dbReference>
<dbReference type="GO" id="GO:0016887">
    <property type="term" value="F:ATP hydrolysis activity"/>
    <property type="evidence" value="ECO:0007669"/>
    <property type="project" value="InterPro"/>
</dbReference>
<dbReference type="PROSITE" id="PS50928">
    <property type="entry name" value="ABC_TM1"/>
    <property type="match status" value="1"/>
</dbReference>
<dbReference type="AlphaFoldDB" id="K1PL68"/>
<dbReference type="SUPFAM" id="SSF52540">
    <property type="entry name" value="P-loop containing nucleoside triphosphate hydrolases"/>
    <property type="match status" value="1"/>
</dbReference>
<reference evidence="8" key="1">
    <citation type="journal article" date="2012" name="Nature">
        <title>The oyster genome reveals stress adaptation and complexity of shell formation.</title>
        <authorList>
            <person name="Zhang G."/>
            <person name="Fang X."/>
            <person name="Guo X."/>
            <person name="Li L."/>
            <person name="Luo R."/>
            <person name="Xu F."/>
            <person name="Yang P."/>
            <person name="Zhang L."/>
            <person name="Wang X."/>
            <person name="Qi H."/>
            <person name="Xiong Z."/>
            <person name="Que H."/>
            <person name="Xie Y."/>
            <person name="Holland P.W."/>
            <person name="Paps J."/>
            <person name="Zhu Y."/>
            <person name="Wu F."/>
            <person name="Chen Y."/>
            <person name="Wang J."/>
            <person name="Peng C."/>
            <person name="Meng J."/>
            <person name="Yang L."/>
            <person name="Liu J."/>
            <person name="Wen B."/>
            <person name="Zhang N."/>
            <person name="Huang Z."/>
            <person name="Zhu Q."/>
            <person name="Feng Y."/>
            <person name="Mount A."/>
            <person name="Hedgecock D."/>
            <person name="Xu Z."/>
            <person name="Liu Y."/>
            <person name="Domazet-Loso T."/>
            <person name="Du Y."/>
            <person name="Sun X."/>
            <person name="Zhang S."/>
            <person name="Liu B."/>
            <person name="Cheng P."/>
            <person name="Jiang X."/>
            <person name="Li J."/>
            <person name="Fan D."/>
            <person name="Wang W."/>
            <person name="Fu W."/>
            <person name="Wang T."/>
            <person name="Wang B."/>
            <person name="Zhang J."/>
            <person name="Peng Z."/>
            <person name="Li Y."/>
            <person name="Li N."/>
            <person name="Wang J."/>
            <person name="Chen M."/>
            <person name="He Y."/>
            <person name="Tan F."/>
            <person name="Song X."/>
            <person name="Zheng Q."/>
            <person name="Huang R."/>
            <person name="Yang H."/>
            <person name="Du X."/>
            <person name="Chen L."/>
            <person name="Yang M."/>
            <person name="Gaffney P.M."/>
            <person name="Wang S."/>
            <person name="Luo L."/>
            <person name="She Z."/>
            <person name="Ming Y."/>
            <person name="Huang W."/>
            <person name="Zhang S."/>
            <person name="Huang B."/>
            <person name="Zhang Y."/>
            <person name="Qu T."/>
            <person name="Ni P."/>
            <person name="Miao G."/>
            <person name="Wang J."/>
            <person name="Wang Q."/>
            <person name="Steinberg C.E."/>
            <person name="Wang H."/>
            <person name="Li N."/>
            <person name="Qian L."/>
            <person name="Zhang G."/>
            <person name="Li Y."/>
            <person name="Yang H."/>
            <person name="Liu X."/>
            <person name="Wang J."/>
            <person name="Yin Y."/>
            <person name="Wang J."/>
        </authorList>
    </citation>
    <scope>NUCLEOTIDE SEQUENCE [LARGE SCALE GENOMIC DNA]</scope>
    <source>
        <strain evidence="8">05x7-T-G4-1.051#20</strain>
    </source>
</reference>
<sequence>MDIRTLKTKLFSYTCFVLSFIAMIPLVLIVFYLCREGLARMDFSFFTETQPAPGVSGGGVSNAIIGTLFLTTISTLIATPISILSAIYLAFSKKSKITEMINLSISVLQSIPAIVVGLATYTWVVRSMGSFSMISGAIALAVMMIPYITVNTVEVIKLIPQTTIEAAYAMGGKFSLIVFRVIIPTILPGLITEQRSEMKTLPKVALKVENLSVWFSQNHVVKNVNLTVHKNKIVAIMGPSGCGKSTFLRAINRMHDLTETARVSGKILIDGGSSDILEMDAMSVRQRIGMVFQRPNPFPNMTIYQNVISGYILTGKKLKKQEKDQLVEENLKKAALWDEVKDRLHSRGIFLSGGQQQRLCIARSLAMKVETLLLDEPTSALDPIATTKIENLIEKLKDEITIIVVTHSNSQASRISDYTGFMYLGELIEYDSTKTMFTVPKNKKTEEYLTGKFG</sequence>
<dbReference type="Gene3D" id="3.40.50.300">
    <property type="entry name" value="P-loop containing nucleotide triphosphate hydrolases"/>
    <property type="match status" value="1"/>
</dbReference>
<evidence type="ECO:0000256" key="7">
    <source>
        <dbReference type="ARBA" id="ARBA00023136"/>
    </source>
</evidence>
<comment type="subcellular location">
    <subcellularLocation>
        <location evidence="1">Membrane</location>
        <topology evidence="1">Multi-pass membrane protein</topology>
    </subcellularLocation>
</comment>
<dbReference type="Pfam" id="PF00528">
    <property type="entry name" value="BPD_transp_1"/>
    <property type="match status" value="1"/>
</dbReference>
<dbReference type="SUPFAM" id="SSF161098">
    <property type="entry name" value="MetI-like"/>
    <property type="match status" value="1"/>
</dbReference>
<dbReference type="InterPro" id="IPR035906">
    <property type="entry name" value="MetI-like_sf"/>
</dbReference>
<evidence type="ECO:0000256" key="1">
    <source>
        <dbReference type="ARBA" id="ARBA00004141"/>
    </source>
</evidence>
<dbReference type="PANTHER" id="PTHR43423:SF1">
    <property type="entry name" value="ABC TRANSPORTER I FAMILY MEMBER 17"/>
    <property type="match status" value="1"/>
</dbReference>
<accession>K1PL68</accession>
<dbReference type="InterPro" id="IPR000515">
    <property type="entry name" value="MetI-like"/>
</dbReference>
<dbReference type="NCBIfam" id="TIGR00972">
    <property type="entry name" value="3a0107s01c2"/>
    <property type="match status" value="1"/>
</dbReference>
<evidence type="ECO:0000256" key="3">
    <source>
        <dbReference type="ARBA" id="ARBA00022692"/>
    </source>
</evidence>
<dbReference type="GO" id="GO:0016020">
    <property type="term" value="C:membrane"/>
    <property type="evidence" value="ECO:0007669"/>
    <property type="project" value="UniProtKB-SubCell"/>
</dbReference>
<dbReference type="InParanoid" id="K1PL68"/>
<dbReference type="SMART" id="SM00382">
    <property type="entry name" value="AAA"/>
    <property type="match status" value="1"/>
</dbReference>
<keyword evidence="2" id="KW-0813">Transport</keyword>
<organism evidence="8">
    <name type="scientific">Magallana gigas</name>
    <name type="common">Pacific oyster</name>
    <name type="synonym">Crassostrea gigas</name>
    <dbReference type="NCBI Taxonomy" id="29159"/>
    <lineage>
        <taxon>Eukaryota</taxon>
        <taxon>Metazoa</taxon>
        <taxon>Spiralia</taxon>
        <taxon>Lophotrochozoa</taxon>
        <taxon>Mollusca</taxon>
        <taxon>Bivalvia</taxon>
        <taxon>Autobranchia</taxon>
        <taxon>Pteriomorphia</taxon>
        <taxon>Ostreida</taxon>
        <taxon>Ostreoidea</taxon>
        <taxon>Ostreidae</taxon>
        <taxon>Magallana</taxon>
    </lineage>
</organism>
<evidence type="ECO:0000256" key="2">
    <source>
        <dbReference type="ARBA" id="ARBA00022448"/>
    </source>
</evidence>
<proteinExistence type="predicted"/>
<dbReference type="InterPro" id="IPR003439">
    <property type="entry name" value="ABC_transporter-like_ATP-bd"/>
</dbReference>
<keyword evidence="6" id="KW-1133">Transmembrane helix</keyword>
<keyword evidence="7" id="KW-0472">Membrane</keyword>
<gene>
    <name evidence="8" type="ORF">CGI_10002080</name>
</gene>
<dbReference type="CDD" id="cd06261">
    <property type="entry name" value="TM_PBP2"/>
    <property type="match status" value="1"/>
</dbReference>
<dbReference type="CDD" id="cd03260">
    <property type="entry name" value="ABC_PstB_phosphate_transporter"/>
    <property type="match status" value="1"/>
</dbReference>
<keyword evidence="5 8" id="KW-0067">ATP-binding</keyword>
<protein>
    <submittedName>
        <fullName evidence="8">Phosphate import ATP-binding protein pstB</fullName>
    </submittedName>
</protein>
<dbReference type="InterPro" id="IPR027417">
    <property type="entry name" value="P-loop_NTPase"/>
</dbReference>
<dbReference type="InterPro" id="IPR005670">
    <property type="entry name" value="PstB-like"/>
</dbReference>
<evidence type="ECO:0000256" key="5">
    <source>
        <dbReference type="ARBA" id="ARBA00022840"/>
    </source>
</evidence>
<dbReference type="HOGENOM" id="CLU_603054_0_0_1"/>
<dbReference type="PROSITE" id="PS00211">
    <property type="entry name" value="ABC_TRANSPORTER_1"/>
    <property type="match status" value="1"/>
</dbReference>
<evidence type="ECO:0000256" key="4">
    <source>
        <dbReference type="ARBA" id="ARBA00022741"/>
    </source>
</evidence>
<dbReference type="GO" id="GO:0035435">
    <property type="term" value="P:phosphate ion transmembrane transport"/>
    <property type="evidence" value="ECO:0007669"/>
    <property type="project" value="InterPro"/>
</dbReference>
<dbReference type="PANTHER" id="PTHR43423">
    <property type="entry name" value="ABC TRANSPORTER I FAMILY MEMBER 17"/>
    <property type="match status" value="1"/>
</dbReference>
<name>K1PL68_MAGGI</name>
<dbReference type="EMBL" id="JH823193">
    <property type="protein sequence ID" value="EKC17175.1"/>
    <property type="molecule type" value="Genomic_DNA"/>
</dbReference>
<evidence type="ECO:0000256" key="6">
    <source>
        <dbReference type="ARBA" id="ARBA00022989"/>
    </source>
</evidence>